<dbReference type="GO" id="GO:0016301">
    <property type="term" value="F:kinase activity"/>
    <property type="evidence" value="ECO:0007669"/>
    <property type="project" value="UniProtKB-KW"/>
</dbReference>
<dbReference type="NCBIfam" id="NF004861">
    <property type="entry name" value="PRK06217.1"/>
    <property type="match status" value="1"/>
</dbReference>
<reference evidence="1 2" key="1">
    <citation type="submission" date="2020-08" db="EMBL/GenBank/DDBJ databases">
        <title>Genomic Encyclopedia of Type Strains, Phase IV (KMG-IV): sequencing the most valuable type-strain genomes for metagenomic binning, comparative biology and taxonomic classification.</title>
        <authorList>
            <person name="Goeker M."/>
        </authorList>
    </citation>
    <scope>NUCLEOTIDE SEQUENCE [LARGE SCALE GENOMIC DNA]</scope>
    <source>
        <strain evidence="1 2">DSM 102238</strain>
    </source>
</reference>
<protein>
    <submittedName>
        <fullName evidence="1">Adenylate kinase family enzyme</fullName>
    </submittedName>
</protein>
<dbReference type="RefSeq" id="WP_183201167.1">
    <property type="nucleotide sequence ID" value="NZ_JACIEK010000011.1"/>
</dbReference>
<evidence type="ECO:0000313" key="1">
    <source>
        <dbReference type="EMBL" id="MBB3999619.1"/>
    </source>
</evidence>
<keyword evidence="1" id="KW-0808">Transferase</keyword>
<keyword evidence="2" id="KW-1185">Reference proteome</keyword>
<dbReference type="PANTHER" id="PTHR37816:SF2">
    <property type="entry name" value="DNA TOPOLOGY MODULATION PROTEIN FLAR-RELATED PROTEIN"/>
    <property type="match status" value="1"/>
</dbReference>
<proteinExistence type="predicted"/>
<dbReference type="Gene3D" id="3.40.50.300">
    <property type="entry name" value="P-loop containing nucleotide triphosphate hydrolases"/>
    <property type="match status" value="1"/>
</dbReference>
<name>A0A7W6H6S4_9HYPH</name>
<organism evidence="1 2">
    <name type="scientific">Aureimonas pseudogalii</name>
    <dbReference type="NCBI Taxonomy" id="1744844"/>
    <lineage>
        <taxon>Bacteria</taxon>
        <taxon>Pseudomonadati</taxon>
        <taxon>Pseudomonadota</taxon>
        <taxon>Alphaproteobacteria</taxon>
        <taxon>Hyphomicrobiales</taxon>
        <taxon>Aurantimonadaceae</taxon>
        <taxon>Aureimonas</taxon>
    </lineage>
</organism>
<evidence type="ECO:0000313" key="2">
    <source>
        <dbReference type="Proteomes" id="UP000542776"/>
    </source>
</evidence>
<dbReference type="AlphaFoldDB" id="A0A7W6H6S4"/>
<dbReference type="EMBL" id="JACIEK010000011">
    <property type="protein sequence ID" value="MBB3999619.1"/>
    <property type="molecule type" value="Genomic_DNA"/>
</dbReference>
<dbReference type="Proteomes" id="UP000542776">
    <property type="component" value="Unassembled WGS sequence"/>
</dbReference>
<gene>
    <name evidence="1" type="ORF">GGR04_003489</name>
</gene>
<comment type="caution">
    <text evidence="1">The sequence shown here is derived from an EMBL/GenBank/DDBJ whole genome shotgun (WGS) entry which is preliminary data.</text>
</comment>
<dbReference type="InterPro" id="IPR052922">
    <property type="entry name" value="Cytidylate_Kinase-2"/>
</dbReference>
<dbReference type="InterPro" id="IPR027417">
    <property type="entry name" value="P-loop_NTPase"/>
</dbReference>
<dbReference type="PANTHER" id="PTHR37816">
    <property type="entry name" value="YALI0E33011P"/>
    <property type="match status" value="1"/>
</dbReference>
<sequence length="190" mass="20631">MPRIHVTGAAGSGVTTLGKALANTLDLPHVDTDDVFWMPTDPPFGVKRPAGERIDLLSDWLKSRPAWVWSGCARPWAEALEPLQDLVVFLTLDPALRMARLRRRESRRFGPRIAPGGDMAGPSAAFLAWAAAYDTAGDEQRSRAAHEAWLSTRPVPVLRLSSAEPVARLVAEVRSVLQARRPPSAAPAAD</sequence>
<keyword evidence="1" id="KW-0418">Kinase</keyword>
<dbReference type="SUPFAM" id="SSF52540">
    <property type="entry name" value="P-loop containing nucleoside triphosphate hydrolases"/>
    <property type="match status" value="1"/>
</dbReference>
<accession>A0A7W6H6S4</accession>